<dbReference type="EMBL" id="BAAADJ010000015">
    <property type="protein sequence ID" value="GAA0325283.1"/>
    <property type="molecule type" value="Genomic_DNA"/>
</dbReference>
<protein>
    <submittedName>
        <fullName evidence="1">Uncharacterized protein</fullName>
    </submittedName>
</protein>
<evidence type="ECO:0000313" key="2">
    <source>
        <dbReference type="Proteomes" id="UP001500782"/>
    </source>
</evidence>
<reference evidence="2" key="1">
    <citation type="journal article" date="2019" name="Int. J. Syst. Evol. Microbiol.">
        <title>The Global Catalogue of Microorganisms (GCM) 10K type strain sequencing project: providing services to taxonomists for standard genome sequencing and annotation.</title>
        <authorList>
            <consortium name="The Broad Institute Genomics Platform"/>
            <consortium name="The Broad Institute Genome Sequencing Center for Infectious Disease"/>
            <person name="Wu L."/>
            <person name="Ma J."/>
        </authorList>
    </citation>
    <scope>NUCLEOTIDE SEQUENCE [LARGE SCALE GENOMIC DNA]</scope>
    <source>
        <strain evidence="2">JCM 9731</strain>
    </source>
</reference>
<accession>A0ABP3FTF1</accession>
<name>A0ABP3FTF1_9BACI</name>
<dbReference type="Proteomes" id="UP001500782">
    <property type="component" value="Unassembled WGS sequence"/>
</dbReference>
<organism evidence="1 2">
    <name type="scientific">Bacillus carboniphilus</name>
    <dbReference type="NCBI Taxonomy" id="86663"/>
    <lineage>
        <taxon>Bacteria</taxon>
        <taxon>Bacillati</taxon>
        <taxon>Bacillota</taxon>
        <taxon>Bacilli</taxon>
        <taxon>Bacillales</taxon>
        <taxon>Bacillaceae</taxon>
        <taxon>Bacillus</taxon>
    </lineage>
</organism>
<gene>
    <name evidence="1" type="ORF">GCM10008967_14880</name>
</gene>
<proteinExistence type="predicted"/>
<sequence>MLRYQHPEVSATSKGVSVDRHGTKVGFWSEINPEDFLHPDKTFGNGFYKLIKE</sequence>
<evidence type="ECO:0000313" key="1">
    <source>
        <dbReference type="EMBL" id="GAA0325283.1"/>
    </source>
</evidence>
<comment type="caution">
    <text evidence="1">The sequence shown here is derived from an EMBL/GenBank/DDBJ whole genome shotgun (WGS) entry which is preliminary data.</text>
</comment>
<keyword evidence="2" id="KW-1185">Reference proteome</keyword>